<keyword evidence="2" id="KW-0378">Hydrolase</keyword>
<dbReference type="SUPFAM" id="SSF142823">
    <property type="entry name" value="ComB-like"/>
    <property type="match status" value="1"/>
</dbReference>
<dbReference type="GO" id="GO:0000287">
    <property type="term" value="F:magnesium ion binding"/>
    <property type="evidence" value="ECO:0007669"/>
    <property type="project" value="InterPro"/>
</dbReference>
<reference evidence="2 3" key="1">
    <citation type="submission" date="2020-08" db="EMBL/GenBank/DDBJ databases">
        <title>Genomic Encyclopedia of Type Strains, Phase IV (KMG-IV): sequencing the most valuable type-strain genomes for metagenomic binning, comparative biology and taxonomic classification.</title>
        <authorList>
            <person name="Goeker M."/>
        </authorList>
    </citation>
    <scope>NUCLEOTIDE SEQUENCE [LARGE SCALE GENOMIC DNA]</scope>
    <source>
        <strain evidence="2 3">DSM 21793</strain>
    </source>
</reference>
<organism evidence="2 3">
    <name type="scientific">Phenylobacterium haematophilum</name>
    <dbReference type="NCBI Taxonomy" id="98513"/>
    <lineage>
        <taxon>Bacteria</taxon>
        <taxon>Pseudomonadati</taxon>
        <taxon>Pseudomonadota</taxon>
        <taxon>Alphaproteobacteria</taxon>
        <taxon>Caulobacterales</taxon>
        <taxon>Caulobacteraceae</taxon>
        <taxon>Phenylobacterium</taxon>
    </lineage>
</organism>
<comment type="caution">
    <text evidence="2">The sequence shown here is derived from an EMBL/GenBank/DDBJ whole genome shotgun (WGS) entry which is preliminary data.</text>
</comment>
<sequence>MQKVHCEWGLKGVELLRDRVAVVVVVDVLSFSTAVDVAVHRQARIHPFPYGDEDAARAEAERVGARLAASRKAGGQLSLSPASLMKLNPGERLLLPSPNGSRLSLACGRAKVLAGCLRNAAAVAAKAVMLAEGRDIAVVPAGELWPDGSLRPAIEDLLGAGAVIEAIGFDGEPEAVVARHAFLSARPHLEATLRTCRSGVELIEKEHALDVDIAAELNVSHCTPMLKNGAYENVA</sequence>
<dbReference type="Proteomes" id="UP000530564">
    <property type="component" value="Unassembled WGS sequence"/>
</dbReference>
<dbReference type="RefSeq" id="WP_183770235.1">
    <property type="nucleotide sequence ID" value="NZ_JACIDK010000001.1"/>
</dbReference>
<evidence type="ECO:0000313" key="2">
    <source>
        <dbReference type="EMBL" id="MBB3890298.1"/>
    </source>
</evidence>
<dbReference type="EMBL" id="JACIDK010000001">
    <property type="protein sequence ID" value="MBB3890298.1"/>
    <property type="molecule type" value="Genomic_DNA"/>
</dbReference>
<keyword evidence="3" id="KW-1185">Reference proteome</keyword>
<gene>
    <name evidence="2" type="ORF">GGQ61_000995</name>
</gene>
<evidence type="ECO:0000313" key="3">
    <source>
        <dbReference type="Proteomes" id="UP000530564"/>
    </source>
</evidence>
<dbReference type="AlphaFoldDB" id="A0A839ZW60"/>
<name>A0A839ZW60_9CAUL</name>
<proteinExistence type="predicted"/>
<evidence type="ECO:0000256" key="1">
    <source>
        <dbReference type="ARBA" id="ARBA00021948"/>
    </source>
</evidence>
<dbReference type="InterPro" id="IPR005238">
    <property type="entry name" value="ComB-like"/>
</dbReference>
<protein>
    <recommendedName>
        <fullName evidence="1">Probable 2-phosphosulfolactate phosphatase</fullName>
    </recommendedName>
</protein>
<dbReference type="Gene3D" id="3.90.1560.10">
    <property type="entry name" value="ComB-like"/>
    <property type="match status" value="1"/>
</dbReference>
<dbReference type="Pfam" id="PF04029">
    <property type="entry name" value="2-ph_phosp"/>
    <property type="match status" value="1"/>
</dbReference>
<dbReference type="GO" id="GO:0050532">
    <property type="term" value="F:2-phosphosulfolactate phosphatase activity"/>
    <property type="evidence" value="ECO:0007669"/>
    <property type="project" value="InterPro"/>
</dbReference>
<accession>A0A839ZW60</accession>
<dbReference type="InterPro" id="IPR036702">
    <property type="entry name" value="ComB-like_sf"/>
</dbReference>